<dbReference type="Pfam" id="PF01694">
    <property type="entry name" value="Rhomboid"/>
    <property type="match status" value="1"/>
</dbReference>
<reference evidence="7" key="1">
    <citation type="submission" date="2021-06" db="EMBL/GenBank/DDBJ databases">
        <title>Halomicroarcula sp. F24A a new haloarchaeum isolated from saline soil.</title>
        <authorList>
            <person name="Duran-Viseras A."/>
            <person name="Sanchez-Porro C."/>
            <person name="Ventosa A."/>
        </authorList>
    </citation>
    <scope>NUCLEOTIDE SEQUENCE</scope>
    <source>
        <strain evidence="7">F24A</strain>
    </source>
</reference>
<keyword evidence="4 5" id="KW-0472">Membrane</keyword>
<proteinExistence type="predicted"/>
<organism evidence="7 8">
    <name type="scientific">Haloarcula salinisoli</name>
    <dbReference type="NCBI Taxonomy" id="2487746"/>
    <lineage>
        <taxon>Archaea</taxon>
        <taxon>Methanobacteriati</taxon>
        <taxon>Methanobacteriota</taxon>
        <taxon>Stenosarchaea group</taxon>
        <taxon>Halobacteria</taxon>
        <taxon>Halobacteriales</taxon>
        <taxon>Haloarculaceae</taxon>
        <taxon>Haloarcula</taxon>
    </lineage>
</organism>
<dbReference type="Gene3D" id="1.20.1540.10">
    <property type="entry name" value="Rhomboid-like"/>
    <property type="match status" value="1"/>
</dbReference>
<keyword evidence="8" id="KW-1185">Reference proteome</keyword>
<dbReference type="RefSeq" id="WP_220588186.1">
    <property type="nucleotide sequence ID" value="NZ_RKLQ01000002.1"/>
</dbReference>
<keyword evidence="2 5" id="KW-0812">Transmembrane</keyword>
<dbReference type="PANTHER" id="PTHR43066:SF11">
    <property type="entry name" value="PEPTIDASE S54 RHOMBOID DOMAIN-CONTAINING PROTEIN"/>
    <property type="match status" value="1"/>
</dbReference>
<evidence type="ECO:0000256" key="5">
    <source>
        <dbReference type="SAM" id="Phobius"/>
    </source>
</evidence>
<evidence type="ECO:0000259" key="6">
    <source>
        <dbReference type="Pfam" id="PF01694"/>
    </source>
</evidence>
<accession>A0A8J7YI68</accession>
<comment type="subcellular location">
    <subcellularLocation>
        <location evidence="1">Membrane</location>
        <topology evidence="1">Multi-pass membrane protein</topology>
    </subcellularLocation>
</comment>
<feature type="transmembrane region" description="Helical" evidence="5">
    <location>
        <begin position="87"/>
        <end position="107"/>
    </location>
</feature>
<name>A0A8J7YI68_9EURY</name>
<dbReference type="PROSITE" id="PS51257">
    <property type="entry name" value="PROKAR_LIPOPROTEIN"/>
    <property type="match status" value="1"/>
</dbReference>
<gene>
    <name evidence="7" type="ORF">EGD98_09745</name>
</gene>
<keyword evidence="3 5" id="KW-1133">Transmembrane helix</keyword>
<dbReference type="AlphaFoldDB" id="A0A8J7YI68"/>
<evidence type="ECO:0000313" key="8">
    <source>
        <dbReference type="Proteomes" id="UP000783863"/>
    </source>
</evidence>
<dbReference type="InterPro" id="IPR035952">
    <property type="entry name" value="Rhomboid-like_sf"/>
</dbReference>
<dbReference type="PANTHER" id="PTHR43066">
    <property type="entry name" value="RHOMBOID-RELATED PROTEIN"/>
    <property type="match status" value="1"/>
</dbReference>
<dbReference type="InterPro" id="IPR022764">
    <property type="entry name" value="Peptidase_S54_rhomboid_dom"/>
</dbReference>
<sequence>MRALRHSPTLVTLALILAVFACQELAGLLGWRGLFALSNPLLARPWTVVTSVYAHASVSHLVANALALALGGLLVERLTTSARFHAFFVAVGSLAGVTQVALVGVVGPLVSGMPAQVAVLGASGAILGLYGYLLGANRVTELLVAGIELEPRFQLALGVLLAGLITVLTANPGAALIAHFTGLLLGFLAGRAHLLAPGENTQGRQPTVE</sequence>
<evidence type="ECO:0000313" key="7">
    <source>
        <dbReference type="EMBL" id="MBX0303948.1"/>
    </source>
</evidence>
<evidence type="ECO:0000256" key="4">
    <source>
        <dbReference type="ARBA" id="ARBA00023136"/>
    </source>
</evidence>
<dbReference type="GO" id="GO:0004252">
    <property type="term" value="F:serine-type endopeptidase activity"/>
    <property type="evidence" value="ECO:0007669"/>
    <property type="project" value="InterPro"/>
</dbReference>
<evidence type="ECO:0000256" key="3">
    <source>
        <dbReference type="ARBA" id="ARBA00022989"/>
    </source>
</evidence>
<feature type="transmembrane region" description="Helical" evidence="5">
    <location>
        <begin position="50"/>
        <end position="75"/>
    </location>
</feature>
<evidence type="ECO:0000256" key="1">
    <source>
        <dbReference type="ARBA" id="ARBA00004141"/>
    </source>
</evidence>
<dbReference type="EMBL" id="RKLQ01000002">
    <property type="protein sequence ID" value="MBX0303948.1"/>
    <property type="molecule type" value="Genomic_DNA"/>
</dbReference>
<keyword evidence="7" id="KW-0378">Hydrolase</keyword>
<feature type="transmembrane region" description="Helical" evidence="5">
    <location>
        <begin position="153"/>
        <end position="170"/>
    </location>
</feature>
<protein>
    <submittedName>
        <fullName evidence="7">Rhomboid family intramembrane serine protease</fullName>
    </submittedName>
</protein>
<evidence type="ECO:0000256" key="2">
    <source>
        <dbReference type="ARBA" id="ARBA00022692"/>
    </source>
</evidence>
<dbReference type="GO" id="GO:0016020">
    <property type="term" value="C:membrane"/>
    <property type="evidence" value="ECO:0007669"/>
    <property type="project" value="UniProtKB-SubCell"/>
</dbReference>
<dbReference type="SUPFAM" id="SSF144091">
    <property type="entry name" value="Rhomboid-like"/>
    <property type="match status" value="1"/>
</dbReference>
<feature type="transmembrane region" description="Helical" evidence="5">
    <location>
        <begin position="113"/>
        <end position="133"/>
    </location>
</feature>
<comment type="caution">
    <text evidence="7">The sequence shown here is derived from an EMBL/GenBank/DDBJ whole genome shotgun (WGS) entry which is preliminary data.</text>
</comment>
<dbReference type="GO" id="GO:0006508">
    <property type="term" value="P:proteolysis"/>
    <property type="evidence" value="ECO:0007669"/>
    <property type="project" value="UniProtKB-KW"/>
</dbReference>
<dbReference type="Proteomes" id="UP000783863">
    <property type="component" value="Unassembled WGS sequence"/>
</dbReference>
<keyword evidence="7" id="KW-0645">Protease</keyword>
<feature type="domain" description="Peptidase S54 rhomboid" evidence="6">
    <location>
        <begin position="45"/>
        <end position="191"/>
    </location>
</feature>